<dbReference type="STRING" id="1121131.SAMN02745229_01731"/>
<accession>A0A1M5YUI6</accession>
<dbReference type="EMBL" id="FQXK01000013">
    <property type="protein sequence ID" value="SHI15681.1"/>
    <property type="molecule type" value="Genomic_DNA"/>
</dbReference>
<dbReference type="AlphaFoldDB" id="A0A1M5YUI6"/>
<reference evidence="2" key="1">
    <citation type="submission" date="2016-11" db="EMBL/GenBank/DDBJ databases">
        <authorList>
            <person name="Varghese N."/>
            <person name="Submissions S."/>
        </authorList>
    </citation>
    <scope>NUCLEOTIDE SEQUENCE [LARGE SCALE GENOMIC DNA]</scope>
    <source>
        <strain evidence="2">DSM 3071</strain>
    </source>
</reference>
<evidence type="ECO:0000313" key="2">
    <source>
        <dbReference type="Proteomes" id="UP000184278"/>
    </source>
</evidence>
<sequence>MINIKTKCFFELLKEDMFTALNVQGKADNQIPIIVRTLM</sequence>
<dbReference type="Proteomes" id="UP000184278">
    <property type="component" value="Unassembled WGS sequence"/>
</dbReference>
<proteinExistence type="predicted"/>
<name>A0A1M5YUI6_BUTFI</name>
<gene>
    <name evidence="1" type="ORF">SAMN02745229_01731</name>
</gene>
<keyword evidence="2" id="KW-1185">Reference proteome</keyword>
<protein>
    <submittedName>
        <fullName evidence="1">Uncharacterized protein</fullName>
    </submittedName>
</protein>
<organism evidence="1 2">
    <name type="scientific">Butyrivibrio fibrisolvens DSM 3071</name>
    <dbReference type="NCBI Taxonomy" id="1121131"/>
    <lineage>
        <taxon>Bacteria</taxon>
        <taxon>Bacillati</taxon>
        <taxon>Bacillota</taxon>
        <taxon>Clostridia</taxon>
        <taxon>Lachnospirales</taxon>
        <taxon>Lachnospiraceae</taxon>
        <taxon>Butyrivibrio</taxon>
    </lineage>
</organism>
<evidence type="ECO:0000313" key="1">
    <source>
        <dbReference type="EMBL" id="SHI15681.1"/>
    </source>
</evidence>